<dbReference type="InterPro" id="IPR003892">
    <property type="entry name" value="CUE"/>
</dbReference>
<gene>
    <name evidence="3" type="ORF">HMN09_01209500</name>
</gene>
<dbReference type="OrthoDB" id="3051429at2759"/>
<dbReference type="Pfam" id="PF02845">
    <property type="entry name" value="CUE"/>
    <property type="match status" value="1"/>
</dbReference>
<evidence type="ECO:0000313" key="3">
    <source>
        <dbReference type="EMBL" id="KAF7293303.1"/>
    </source>
</evidence>
<feature type="region of interest" description="Disordered" evidence="1">
    <location>
        <begin position="148"/>
        <end position="204"/>
    </location>
</feature>
<feature type="region of interest" description="Disordered" evidence="1">
    <location>
        <begin position="77"/>
        <end position="100"/>
    </location>
</feature>
<dbReference type="GO" id="GO:0043130">
    <property type="term" value="F:ubiquitin binding"/>
    <property type="evidence" value="ECO:0007669"/>
    <property type="project" value="InterPro"/>
</dbReference>
<protein>
    <recommendedName>
        <fullName evidence="2">CUE domain-containing protein</fullName>
    </recommendedName>
</protein>
<evidence type="ECO:0000256" key="1">
    <source>
        <dbReference type="SAM" id="MobiDB-lite"/>
    </source>
</evidence>
<organism evidence="3 4">
    <name type="scientific">Mycena chlorophos</name>
    <name type="common">Agaric fungus</name>
    <name type="synonym">Agaricus chlorophos</name>
    <dbReference type="NCBI Taxonomy" id="658473"/>
    <lineage>
        <taxon>Eukaryota</taxon>
        <taxon>Fungi</taxon>
        <taxon>Dikarya</taxon>
        <taxon>Basidiomycota</taxon>
        <taxon>Agaricomycotina</taxon>
        <taxon>Agaricomycetes</taxon>
        <taxon>Agaricomycetidae</taxon>
        <taxon>Agaricales</taxon>
        <taxon>Marasmiineae</taxon>
        <taxon>Mycenaceae</taxon>
        <taxon>Mycena</taxon>
    </lineage>
</organism>
<feature type="domain" description="CUE" evidence="2">
    <location>
        <begin position="101"/>
        <end position="144"/>
    </location>
</feature>
<keyword evidence="4" id="KW-1185">Reference proteome</keyword>
<accession>A0A8H6S6P2</accession>
<proteinExistence type="predicted"/>
<reference evidence="3" key="1">
    <citation type="submission" date="2020-05" db="EMBL/GenBank/DDBJ databases">
        <title>Mycena genomes resolve the evolution of fungal bioluminescence.</title>
        <authorList>
            <person name="Tsai I.J."/>
        </authorList>
    </citation>
    <scope>NUCLEOTIDE SEQUENCE</scope>
    <source>
        <strain evidence="3">110903Hualien_Pintung</strain>
    </source>
</reference>
<evidence type="ECO:0000313" key="4">
    <source>
        <dbReference type="Proteomes" id="UP000613580"/>
    </source>
</evidence>
<name>A0A8H6S6P2_MYCCL</name>
<dbReference type="Gene3D" id="1.10.8.10">
    <property type="entry name" value="DNA helicase RuvA subunit, C-terminal domain"/>
    <property type="match status" value="1"/>
</dbReference>
<comment type="caution">
    <text evidence="3">The sequence shown here is derived from an EMBL/GenBank/DDBJ whole genome shotgun (WGS) entry which is preliminary data.</text>
</comment>
<feature type="compositionally biased region" description="Acidic residues" evidence="1">
    <location>
        <begin position="86"/>
        <end position="95"/>
    </location>
</feature>
<dbReference type="AlphaFoldDB" id="A0A8H6S6P2"/>
<sequence length="222" mass="24990">MPRRYTDIDSSNLIAYLAHRDRRFDDRGSIATYRELGPGSEHSWSRKHPPHGWKYLYSTTASVDAWIDRMATILDSKEEKSTDDGNGSEDNESSEQETRLRHETALKLLSGAFPGVSREYIARAIDANDGNLELVFKALSGLFSVSTTEGAEEWDGKEEDSTEDEEDVSHRIGEPPSRKRKRRMPAESDEEGEDNGEAFPGGHIPQAKRRGVFIFSSICRPV</sequence>
<dbReference type="Proteomes" id="UP000613580">
    <property type="component" value="Unassembled WGS sequence"/>
</dbReference>
<feature type="compositionally biased region" description="Acidic residues" evidence="1">
    <location>
        <begin position="187"/>
        <end position="196"/>
    </location>
</feature>
<feature type="compositionally biased region" description="Acidic residues" evidence="1">
    <location>
        <begin position="150"/>
        <end position="167"/>
    </location>
</feature>
<evidence type="ECO:0000259" key="2">
    <source>
        <dbReference type="PROSITE" id="PS51140"/>
    </source>
</evidence>
<feature type="compositionally biased region" description="Basic and acidic residues" evidence="1">
    <location>
        <begin position="168"/>
        <end position="177"/>
    </location>
</feature>
<dbReference type="EMBL" id="JACAZE010000021">
    <property type="protein sequence ID" value="KAF7293303.1"/>
    <property type="molecule type" value="Genomic_DNA"/>
</dbReference>
<dbReference type="PROSITE" id="PS51140">
    <property type="entry name" value="CUE"/>
    <property type="match status" value="1"/>
</dbReference>